<dbReference type="HOGENOM" id="CLU_1081932_0_0_1"/>
<evidence type="ECO:0000313" key="2">
    <source>
        <dbReference type="Proteomes" id="UP000024837"/>
    </source>
</evidence>
<proteinExistence type="predicted"/>
<dbReference type="AlphaFoldDB" id="W7HRI0"/>
<evidence type="ECO:0000313" key="1">
    <source>
        <dbReference type="EMBL" id="EWC45799.1"/>
    </source>
</evidence>
<reference evidence="1 2" key="1">
    <citation type="submission" date="2013-05" db="EMBL/GenBank/DDBJ databases">
        <title>Drechslerella stenobrocha genome reveals carnivorous origination and mechanical trapping mechanism of predatory fungi.</title>
        <authorList>
            <person name="Liu X."/>
            <person name="Zhang W."/>
            <person name="Liu K."/>
        </authorList>
    </citation>
    <scope>NUCLEOTIDE SEQUENCE [LARGE SCALE GENOMIC DNA]</scope>
    <source>
        <strain evidence="1 2">248</strain>
    </source>
</reference>
<protein>
    <submittedName>
        <fullName evidence="1">Uncharacterized protein</fullName>
    </submittedName>
</protein>
<accession>W7HRI0</accession>
<keyword evidence="2" id="KW-1185">Reference proteome</keyword>
<dbReference type="EMBL" id="KI966424">
    <property type="protein sequence ID" value="EWC45799.1"/>
    <property type="molecule type" value="Genomic_DNA"/>
</dbReference>
<dbReference type="OrthoDB" id="5285436at2759"/>
<gene>
    <name evidence="1" type="ORF">DRE_05136</name>
</gene>
<sequence length="257" mass="29350">MDIEMDPANDLFQLSDPEADEDEPVEEIYHLTLQHFYPARSVALLQRSMGLPLDPPWEPPPQELKKFEVSYSRHDELGAAGSLRNYIILGCRPTYPFTVISFVRQRTDNPYDVWHWVYPQGPYPTATGSIVHWDVDIAKELLHPRLPPTPSTLPQESAYNRVTDNMVLTLMCSAWDLRRDEFVQISMWTDPEGQDKRGYALSYGEVTGGIRTTAREGTTICLCGCGMSAKEDVHIKFTVPSAIVFWFPYQKKVIPEI</sequence>
<organism evidence="1 2">
    <name type="scientific">Drechslerella stenobrocha 248</name>
    <dbReference type="NCBI Taxonomy" id="1043628"/>
    <lineage>
        <taxon>Eukaryota</taxon>
        <taxon>Fungi</taxon>
        <taxon>Dikarya</taxon>
        <taxon>Ascomycota</taxon>
        <taxon>Pezizomycotina</taxon>
        <taxon>Orbiliomycetes</taxon>
        <taxon>Orbiliales</taxon>
        <taxon>Orbiliaceae</taxon>
        <taxon>Drechslerella</taxon>
    </lineage>
</organism>
<name>W7HRI0_9PEZI</name>
<dbReference type="Proteomes" id="UP000024837">
    <property type="component" value="Unassembled WGS sequence"/>
</dbReference>